<dbReference type="EMBL" id="CP000746">
    <property type="protein sequence ID" value="ABR75345.1"/>
    <property type="molecule type" value="Genomic_DNA"/>
</dbReference>
<dbReference type="PANTHER" id="PTHR36106">
    <property type="entry name" value="ANAEROBIC C4-DICARBOXYLATE TRANSPORTER DCUB"/>
    <property type="match status" value="1"/>
</dbReference>
<evidence type="ECO:0000313" key="14">
    <source>
        <dbReference type="Proteomes" id="UP000001114"/>
    </source>
</evidence>
<dbReference type="STRING" id="339671.Asuc_1999"/>
<feature type="transmembrane region" description="Helical" evidence="12">
    <location>
        <begin position="454"/>
        <end position="479"/>
    </location>
</feature>
<evidence type="ECO:0000313" key="13">
    <source>
        <dbReference type="EMBL" id="ABR75345.1"/>
    </source>
</evidence>
<dbReference type="Proteomes" id="UP000001114">
    <property type="component" value="Chromosome"/>
</dbReference>
<comment type="subcellular location">
    <subcellularLocation>
        <location evidence="1">Cell inner membrane</location>
        <topology evidence="1">Multi-pass membrane protein</topology>
    </subcellularLocation>
</comment>
<dbReference type="Pfam" id="PF03605">
    <property type="entry name" value="DcuA_DcuB"/>
    <property type="match status" value="2"/>
</dbReference>
<feature type="transmembrane region" description="Helical" evidence="12">
    <location>
        <begin position="182"/>
        <end position="206"/>
    </location>
</feature>
<dbReference type="KEGG" id="asu:Asuc_1999"/>
<evidence type="ECO:0000256" key="1">
    <source>
        <dbReference type="ARBA" id="ARBA00004429"/>
    </source>
</evidence>
<evidence type="ECO:0000256" key="3">
    <source>
        <dbReference type="ARBA" id="ARBA00022448"/>
    </source>
</evidence>
<keyword evidence="7 12" id="KW-1133">Transmembrane helix</keyword>
<dbReference type="GO" id="GO:0015556">
    <property type="term" value="F:C4-dicarboxylate transmembrane transporter activity"/>
    <property type="evidence" value="ECO:0007669"/>
    <property type="project" value="InterPro"/>
</dbReference>
<organism evidence="13 14">
    <name type="scientific">Actinobacillus succinogenes (strain ATCC 55618 / DSM 22257 / CCUG 43843 / 130Z)</name>
    <dbReference type="NCBI Taxonomy" id="339671"/>
    <lineage>
        <taxon>Bacteria</taxon>
        <taxon>Pseudomonadati</taxon>
        <taxon>Pseudomonadota</taxon>
        <taxon>Gammaproteobacteria</taxon>
        <taxon>Pasteurellales</taxon>
        <taxon>Pasteurellaceae</taxon>
        <taxon>Actinobacillus</taxon>
    </lineage>
</organism>
<dbReference type="PANTHER" id="PTHR36106:SF3">
    <property type="entry name" value="ANAEROBIC C4-DICARBOXYLATE TRANSPORTER DCUB"/>
    <property type="match status" value="1"/>
</dbReference>
<evidence type="ECO:0000256" key="11">
    <source>
        <dbReference type="ARBA" id="ARBA00034287"/>
    </source>
</evidence>
<evidence type="ECO:0000256" key="7">
    <source>
        <dbReference type="ARBA" id="ARBA00022989"/>
    </source>
</evidence>
<keyword evidence="8 12" id="KW-0472">Membrane</keyword>
<proteinExistence type="inferred from homology"/>
<feature type="transmembrane region" description="Helical" evidence="12">
    <location>
        <begin position="98"/>
        <end position="127"/>
    </location>
</feature>
<evidence type="ECO:0000256" key="8">
    <source>
        <dbReference type="ARBA" id="ARBA00023136"/>
    </source>
</evidence>
<dbReference type="InterPro" id="IPR004668">
    <property type="entry name" value="Anaer_Dcu_memb_transpt"/>
</dbReference>
<keyword evidence="6 12" id="KW-0812">Transmembrane</keyword>
<evidence type="ECO:0000256" key="4">
    <source>
        <dbReference type="ARBA" id="ARBA00022475"/>
    </source>
</evidence>
<gene>
    <name evidence="13" type="ordered locus">Asuc_1999</name>
</gene>
<keyword evidence="3" id="KW-0813">Transport</keyword>
<dbReference type="NCBIfam" id="NF009136">
    <property type="entry name" value="PRK12489.1"/>
    <property type="match status" value="1"/>
</dbReference>
<feature type="transmembrane region" description="Helical" evidence="12">
    <location>
        <begin position="409"/>
        <end position="433"/>
    </location>
</feature>
<sequence length="555" mass="59835">MDFLMNLSEGTQFTIQLAIVLICLFYGARKGGIALGMLGGVGLIVLVFGFGIEPGQPAIAVMLTILAVVVTSATLQASGGLDVMLQIAEKMLRRNPKYVSILAPFVTCFLTILCGTGHVVYTMLPIIYDIAIKNNIRPERPMAASSIASQMGIIASPVSVAVVTLTAFLVNAQTPLAGFDGYLDLLKITVPSTLCGILAIGIFSWFRGKDLDKDEVFQEKLKDPEFKKYVYGDSTSLLGKKLPRSSWNAMWIFFGAILVVALLGYFKELRPAFDKTVPAQVVEVVSADQSVKSINVANGRIVAMAQDGRVAIDVKENKGKVKTAYNAIEIYDDKGALTQTVSTQDNNVVISSGDQTETIANASIVLKDTMKKKANLSMVNVIQIFMLLAGALIVIFTKTDPGKISKNEIFRSGMIALVAVFGISWMAETMFAVHTPMMKAALGDIVKAHPWTYAVMLLLISKFVNSQAAALVAFVPLALSIGVDPAIILAFAAACYGYYILPTYPSDLAAIQFDRSGTTRIGKFVINHSFILPGLIGVITSCIFGYIFTGLYGYL</sequence>
<dbReference type="eggNOG" id="COG2704">
    <property type="taxonomic scope" value="Bacteria"/>
</dbReference>
<name>A6VQU8_ACTSZ</name>
<keyword evidence="4" id="KW-1003">Cell membrane</keyword>
<feature type="transmembrane region" description="Helical" evidence="12">
    <location>
        <begin position="58"/>
        <end position="77"/>
    </location>
</feature>
<dbReference type="OrthoDB" id="9770910at2"/>
<comment type="catalytic activity">
    <reaction evidence="9">
        <text>L-aspartate(in) + succinate(out) = L-aspartate(out) + succinate(in)</text>
        <dbReference type="Rhea" id="RHEA:29343"/>
        <dbReference type="ChEBI" id="CHEBI:29991"/>
        <dbReference type="ChEBI" id="CHEBI:30031"/>
    </reaction>
    <physiologicalReaction direction="right-to-left" evidence="9">
        <dbReference type="Rhea" id="RHEA:29345"/>
    </physiologicalReaction>
</comment>
<feature type="transmembrane region" description="Helical" evidence="12">
    <location>
        <begin position="33"/>
        <end position="52"/>
    </location>
</feature>
<feature type="transmembrane region" description="Helical" evidence="12">
    <location>
        <begin position="525"/>
        <end position="548"/>
    </location>
</feature>
<comment type="catalytic activity">
    <reaction evidence="11">
        <text>fumarate(in) + succinate(out) = fumarate(out) + succinate(in)</text>
        <dbReference type="Rhea" id="RHEA:29323"/>
        <dbReference type="ChEBI" id="CHEBI:29806"/>
        <dbReference type="ChEBI" id="CHEBI:30031"/>
    </reaction>
    <physiologicalReaction direction="right-to-left" evidence="11">
        <dbReference type="Rhea" id="RHEA:29325"/>
    </physiologicalReaction>
</comment>
<feature type="transmembrane region" description="Helical" evidence="12">
    <location>
        <begin position="485"/>
        <end position="504"/>
    </location>
</feature>
<evidence type="ECO:0000256" key="6">
    <source>
        <dbReference type="ARBA" id="ARBA00022692"/>
    </source>
</evidence>
<feature type="transmembrane region" description="Helical" evidence="12">
    <location>
        <begin position="147"/>
        <end position="170"/>
    </location>
</feature>
<keyword evidence="5" id="KW-0997">Cell inner membrane</keyword>
<comment type="catalytic activity">
    <reaction evidence="10">
        <text>(S)-malate(in) + succinate(out) = (S)-malate(out) + succinate(in)</text>
        <dbReference type="Rhea" id="RHEA:29327"/>
        <dbReference type="ChEBI" id="CHEBI:15589"/>
        <dbReference type="ChEBI" id="CHEBI:30031"/>
    </reaction>
    <physiologicalReaction direction="right-to-left" evidence="10">
        <dbReference type="Rhea" id="RHEA:29329"/>
    </physiologicalReaction>
</comment>
<protein>
    <submittedName>
        <fullName evidence="13">Anaerobic c4-dicarboxylate antiporter, Dcu family</fullName>
    </submittedName>
</protein>
<dbReference type="GO" id="GO:0005886">
    <property type="term" value="C:plasma membrane"/>
    <property type="evidence" value="ECO:0007669"/>
    <property type="project" value="UniProtKB-SubCell"/>
</dbReference>
<dbReference type="HOGENOM" id="CLU_036056_1_1_6"/>
<evidence type="ECO:0000256" key="10">
    <source>
        <dbReference type="ARBA" id="ARBA00034284"/>
    </source>
</evidence>
<dbReference type="RefSeq" id="WP_012073722.1">
    <property type="nucleotide sequence ID" value="NC_009655.1"/>
</dbReference>
<evidence type="ECO:0000256" key="5">
    <source>
        <dbReference type="ARBA" id="ARBA00022519"/>
    </source>
</evidence>
<feature type="transmembrane region" description="Helical" evidence="12">
    <location>
        <begin position="12"/>
        <end position="28"/>
    </location>
</feature>
<comment type="similarity">
    <text evidence="2">Belongs to the DcuA/DcuB transporter (TC 2.A.13.1) family.</text>
</comment>
<keyword evidence="14" id="KW-1185">Reference proteome</keyword>
<feature type="transmembrane region" description="Helical" evidence="12">
    <location>
        <begin position="376"/>
        <end position="397"/>
    </location>
</feature>
<feature type="transmembrane region" description="Helical" evidence="12">
    <location>
        <begin position="247"/>
        <end position="266"/>
    </location>
</feature>
<evidence type="ECO:0000256" key="2">
    <source>
        <dbReference type="ARBA" id="ARBA00006413"/>
    </source>
</evidence>
<reference evidence="14" key="1">
    <citation type="journal article" date="2010" name="BMC Genomics">
        <title>A genomic perspective on the potential of Actinobacillus succinogenes for industrial succinate production.</title>
        <authorList>
            <person name="McKinlay J.B."/>
            <person name="Laivenieks M."/>
            <person name="Schindler B.D."/>
            <person name="McKinlay A.A."/>
            <person name="Siddaramappa S."/>
            <person name="Challacombe J.F."/>
            <person name="Lowry S.R."/>
            <person name="Clum A."/>
            <person name="Lapidus A.L."/>
            <person name="Burkhart K.B."/>
            <person name="Harkins V."/>
            <person name="Vieille C."/>
        </authorList>
    </citation>
    <scope>NUCLEOTIDE SEQUENCE [LARGE SCALE GENOMIC DNA]</scope>
    <source>
        <strain evidence="14">ATCC 55618 / DSM 22257 / CCUG 43843 / 130Z</strain>
    </source>
</reference>
<dbReference type="AlphaFoldDB" id="A6VQU8"/>
<evidence type="ECO:0000256" key="9">
    <source>
        <dbReference type="ARBA" id="ARBA00034237"/>
    </source>
</evidence>
<evidence type="ECO:0000256" key="12">
    <source>
        <dbReference type="SAM" id="Phobius"/>
    </source>
</evidence>
<accession>A6VQU8</accession>